<keyword evidence="3" id="KW-1185">Reference proteome</keyword>
<reference evidence="2 3" key="1">
    <citation type="submission" date="2018-07" db="EMBL/GenBank/DDBJ databases">
        <title>Arthrobacter sp. nov., isolated from raw cow's milk with high bacterial count.</title>
        <authorList>
            <person name="Hahne J."/>
            <person name="Isele D."/>
            <person name="Lipski A."/>
        </authorList>
    </citation>
    <scope>NUCLEOTIDE SEQUENCE [LARGE SCALE GENOMIC DNA]</scope>
    <source>
        <strain evidence="2 3">JZ R-35</strain>
    </source>
</reference>
<organism evidence="2 3">
    <name type="scientific">Galactobacter valiniphilus</name>
    <dbReference type="NCBI Taxonomy" id="2676122"/>
    <lineage>
        <taxon>Bacteria</taxon>
        <taxon>Bacillati</taxon>
        <taxon>Actinomycetota</taxon>
        <taxon>Actinomycetes</taxon>
        <taxon>Micrococcales</taxon>
        <taxon>Micrococcaceae</taxon>
        <taxon>Galactobacter</taxon>
    </lineage>
</organism>
<proteinExistence type="predicted"/>
<name>A0A399JCC2_9MICC</name>
<accession>A0A399JCC2</accession>
<dbReference type="Proteomes" id="UP000265419">
    <property type="component" value="Unassembled WGS sequence"/>
</dbReference>
<comment type="caution">
    <text evidence="2">The sequence shown here is derived from an EMBL/GenBank/DDBJ whole genome shotgun (WGS) entry which is preliminary data.</text>
</comment>
<evidence type="ECO:0000313" key="3">
    <source>
        <dbReference type="Proteomes" id="UP000265419"/>
    </source>
</evidence>
<feature type="chain" id="PRO_5017301025" evidence="1">
    <location>
        <begin position="21"/>
        <end position="125"/>
    </location>
</feature>
<keyword evidence="1" id="KW-0732">Signal</keyword>
<feature type="signal peptide" evidence="1">
    <location>
        <begin position="1"/>
        <end position="20"/>
    </location>
</feature>
<dbReference type="AlphaFoldDB" id="A0A399JCC2"/>
<evidence type="ECO:0000313" key="2">
    <source>
        <dbReference type="EMBL" id="RII41899.1"/>
    </source>
</evidence>
<evidence type="ECO:0000256" key="1">
    <source>
        <dbReference type="SAM" id="SignalP"/>
    </source>
</evidence>
<protein>
    <submittedName>
        <fullName evidence="2">Uncharacterized protein</fullName>
    </submittedName>
</protein>
<dbReference type="RefSeq" id="WP_119425049.1">
    <property type="nucleotide sequence ID" value="NZ_QQXK01000019.1"/>
</dbReference>
<sequence>MTLAPAFATTATLASTAALLAELTPVITDQDWTQYAPTLVQNTWATVGTRIDSHRADLNPNTVPANVCDYVGAKLDAAETAMRACENDIEFLGRFNPAEIIALEAACTALEEAATYAHEHTVAPL</sequence>
<gene>
    <name evidence="2" type="ORF">DWB68_10255</name>
</gene>
<dbReference type="EMBL" id="QQXK01000019">
    <property type="protein sequence ID" value="RII41899.1"/>
    <property type="molecule type" value="Genomic_DNA"/>
</dbReference>